<evidence type="ECO:0008006" key="9">
    <source>
        <dbReference type="Google" id="ProtNLM"/>
    </source>
</evidence>
<reference evidence="7 8" key="1">
    <citation type="submission" date="2021-03" db="EMBL/GenBank/DDBJ databases">
        <title>Leishmania (Mundinia) martiniquensis Genome sequencing and assembly.</title>
        <authorList>
            <person name="Almutairi H."/>
            <person name="Gatherer D."/>
        </authorList>
    </citation>
    <scope>NUCLEOTIDE SEQUENCE [LARGE SCALE GENOMIC DNA]</scope>
    <source>
        <strain evidence="7">LSCM1</strain>
    </source>
</reference>
<dbReference type="PANTHER" id="PTHR14856">
    <property type="entry name" value="PQ-LOOP REPEAT-CONTAINING PROTEIN 1-LIKE PROTEIN"/>
    <property type="match status" value="1"/>
</dbReference>
<dbReference type="InterPro" id="IPR006603">
    <property type="entry name" value="PQ-loop_rpt"/>
</dbReference>
<dbReference type="OrthoDB" id="292213at2759"/>
<dbReference type="GO" id="GO:0042147">
    <property type="term" value="P:retrograde transport, endosome to Golgi"/>
    <property type="evidence" value="ECO:0007669"/>
    <property type="project" value="TreeGrafter"/>
</dbReference>
<keyword evidence="8" id="KW-1185">Reference proteome</keyword>
<evidence type="ECO:0000256" key="1">
    <source>
        <dbReference type="ARBA" id="ARBA00004141"/>
    </source>
</evidence>
<evidence type="ECO:0000256" key="3">
    <source>
        <dbReference type="ARBA" id="ARBA00022989"/>
    </source>
</evidence>
<dbReference type="GO" id="GO:0005802">
    <property type="term" value="C:trans-Golgi network"/>
    <property type="evidence" value="ECO:0007669"/>
    <property type="project" value="TreeGrafter"/>
</dbReference>
<feature type="transmembrane region" description="Helical" evidence="6">
    <location>
        <begin position="300"/>
        <end position="324"/>
    </location>
</feature>
<dbReference type="Gene3D" id="1.20.1280.290">
    <property type="match status" value="1"/>
</dbReference>
<dbReference type="FunFam" id="1.20.1280.290:FF:000005">
    <property type="entry name" value="PQ-loop repeat-containing protein 1"/>
    <property type="match status" value="1"/>
</dbReference>
<feature type="transmembrane region" description="Helical" evidence="6">
    <location>
        <begin position="244"/>
        <end position="262"/>
    </location>
</feature>
<gene>
    <name evidence="7" type="ORF">LSCM1_04217</name>
</gene>
<sequence>MEVARICFEVGLVIAPHIGYGAQYVEIHRTRSIAGYAPIVSLILLTSNTLRVYYYIGHRFLFALLCQALVGIAVHGALLLKVLEVHLQEVLRNQIADLYNVHSAVVISAAGAEAPTEEAPPTVAFGGAAGKQDPVTGDGDATALSPQAEVSPVEWPTPSGDGFSGLGGMEGTPPSPAPESGLKCVVAKFLRLLFSIEDFLEAHLLRQTPLQFACGYVIAAAFALGVVLLYYISIGRVWKHAADVVGYAALGLESLLVLPQILRNARRRSTEGLTMLLILTWVGGDAIKVAYFIYARQSLPFILCGCFQAFLDVVVVVQLVYYRFIVKRDTEVRLEEEGDANGGYPEGAVPAVAPT</sequence>
<keyword evidence="4 6" id="KW-0472">Membrane</keyword>
<feature type="transmembrane region" description="Helical" evidence="6">
    <location>
        <begin position="33"/>
        <end position="54"/>
    </location>
</feature>
<dbReference type="GeneID" id="92514243"/>
<dbReference type="GO" id="GO:0005768">
    <property type="term" value="C:endosome"/>
    <property type="evidence" value="ECO:0007669"/>
    <property type="project" value="TreeGrafter"/>
</dbReference>
<evidence type="ECO:0000313" key="8">
    <source>
        <dbReference type="Proteomes" id="UP000673552"/>
    </source>
</evidence>
<dbReference type="InterPro" id="IPR052241">
    <property type="entry name" value="SLC66/Scramblase_ANY1"/>
</dbReference>
<comment type="subcellular location">
    <subcellularLocation>
        <location evidence="1">Membrane</location>
        <topology evidence="1">Multi-pass membrane protein</topology>
    </subcellularLocation>
</comment>
<evidence type="ECO:0000313" key="7">
    <source>
        <dbReference type="EMBL" id="KAG5476504.1"/>
    </source>
</evidence>
<dbReference type="KEGG" id="lmat:92514243"/>
<dbReference type="GO" id="GO:0005829">
    <property type="term" value="C:cytosol"/>
    <property type="evidence" value="ECO:0007669"/>
    <property type="project" value="GOC"/>
</dbReference>
<dbReference type="RefSeq" id="XP_067177962.1">
    <property type="nucleotide sequence ID" value="XM_067321731.1"/>
</dbReference>
<name>A0A836GMH6_9TRYP</name>
<comment type="caution">
    <text evidence="7">The sequence shown here is derived from an EMBL/GenBank/DDBJ whole genome shotgun (WGS) entry which is preliminary data.</text>
</comment>
<dbReference type="Proteomes" id="UP000673552">
    <property type="component" value="Chromosome 26"/>
</dbReference>
<feature type="transmembrane region" description="Helical" evidence="6">
    <location>
        <begin position="60"/>
        <end position="83"/>
    </location>
</feature>
<keyword evidence="3 6" id="KW-1133">Transmembrane helix</keyword>
<evidence type="ECO:0000256" key="2">
    <source>
        <dbReference type="ARBA" id="ARBA00022692"/>
    </source>
</evidence>
<keyword evidence="2 6" id="KW-0812">Transmembrane</keyword>
<protein>
    <recommendedName>
        <fullName evidence="9">PQ loop repeat family protein</fullName>
    </recommendedName>
</protein>
<dbReference type="SMART" id="SM00679">
    <property type="entry name" value="CTNS"/>
    <property type="match status" value="1"/>
</dbReference>
<evidence type="ECO:0000256" key="4">
    <source>
        <dbReference type="ARBA" id="ARBA00023136"/>
    </source>
</evidence>
<evidence type="ECO:0000256" key="5">
    <source>
        <dbReference type="SAM" id="MobiDB-lite"/>
    </source>
</evidence>
<proteinExistence type="predicted"/>
<dbReference type="Pfam" id="PF04193">
    <property type="entry name" value="PQ-loop"/>
    <property type="match status" value="1"/>
</dbReference>
<dbReference type="EMBL" id="JAFEUZ010000026">
    <property type="protein sequence ID" value="KAG5476504.1"/>
    <property type="molecule type" value="Genomic_DNA"/>
</dbReference>
<feature type="transmembrane region" description="Helical" evidence="6">
    <location>
        <begin position="213"/>
        <end position="232"/>
    </location>
</feature>
<dbReference type="GO" id="GO:0016020">
    <property type="term" value="C:membrane"/>
    <property type="evidence" value="ECO:0007669"/>
    <property type="project" value="UniProtKB-SubCell"/>
</dbReference>
<feature type="region of interest" description="Disordered" evidence="5">
    <location>
        <begin position="136"/>
        <end position="156"/>
    </location>
</feature>
<organism evidence="7 8">
    <name type="scientific">Leishmania martiniquensis</name>
    <dbReference type="NCBI Taxonomy" id="1580590"/>
    <lineage>
        <taxon>Eukaryota</taxon>
        <taxon>Discoba</taxon>
        <taxon>Euglenozoa</taxon>
        <taxon>Kinetoplastea</taxon>
        <taxon>Metakinetoplastina</taxon>
        <taxon>Trypanosomatida</taxon>
        <taxon>Trypanosomatidae</taxon>
        <taxon>Leishmaniinae</taxon>
        <taxon>Leishmania</taxon>
    </lineage>
</organism>
<dbReference type="PANTHER" id="PTHR14856:SF9">
    <property type="entry name" value="PQ-LOOP REPEAT-CONTAINING PROTEIN 1"/>
    <property type="match status" value="1"/>
</dbReference>
<dbReference type="AlphaFoldDB" id="A0A836GMH6"/>
<evidence type="ECO:0000256" key="6">
    <source>
        <dbReference type="SAM" id="Phobius"/>
    </source>
</evidence>
<dbReference type="GO" id="GO:0045332">
    <property type="term" value="P:phospholipid translocation"/>
    <property type="evidence" value="ECO:0007669"/>
    <property type="project" value="TreeGrafter"/>
</dbReference>
<feature type="transmembrane region" description="Helical" evidence="6">
    <location>
        <begin position="274"/>
        <end position="294"/>
    </location>
</feature>
<accession>A0A836GMH6</accession>